<comment type="caution">
    <text evidence="2">The sequence shown here is derived from an EMBL/GenBank/DDBJ whole genome shotgun (WGS) entry which is preliminary data.</text>
</comment>
<protein>
    <submittedName>
        <fullName evidence="2">Uncharacterized protein</fullName>
    </submittedName>
</protein>
<proteinExistence type="predicted"/>
<dbReference type="EMBL" id="VEWJ01000004">
    <property type="protein sequence ID" value="TPF75723.1"/>
    <property type="molecule type" value="Genomic_DNA"/>
</dbReference>
<accession>A0A502BRU3</accession>
<dbReference type="Proteomes" id="UP000315388">
    <property type="component" value="Unassembled WGS sequence"/>
</dbReference>
<feature type="region of interest" description="Disordered" evidence="1">
    <location>
        <begin position="1"/>
        <end position="20"/>
    </location>
</feature>
<evidence type="ECO:0000256" key="1">
    <source>
        <dbReference type="SAM" id="MobiDB-lite"/>
    </source>
</evidence>
<organism evidence="2 3">
    <name type="scientific">Brucella gallinifaecis</name>
    <dbReference type="NCBI Taxonomy" id="215590"/>
    <lineage>
        <taxon>Bacteria</taxon>
        <taxon>Pseudomonadati</taxon>
        <taxon>Pseudomonadota</taxon>
        <taxon>Alphaproteobacteria</taxon>
        <taxon>Hyphomicrobiales</taxon>
        <taxon>Brucellaceae</taxon>
        <taxon>Brucella/Ochrobactrum group</taxon>
        <taxon>Brucella</taxon>
    </lineage>
</organism>
<reference evidence="2 3" key="1">
    <citation type="journal article" date="2003" name="Int. J. Syst. Evol. Microbiol.">
        <title>Towards a standardized format for the description of a novel species (of an established genus): Ochrobactrum gallinifaecis sp. nov.</title>
        <authorList>
            <person name="Kampfer P."/>
            <person name="Buczolits S."/>
            <person name="Albrecht A."/>
            <person name="Busse H.J."/>
            <person name="Stackebrandt E."/>
        </authorList>
    </citation>
    <scope>NUCLEOTIDE SEQUENCE [LARGE SCALE GENOMIC DNA]</scope>
    <source>
        <strain evidence="2 3">ISO 196</strain>
    </source>
</reference>
<dbReference type="OrthoDB" id="8116929at2"/>
<dbReference type="AlphaFoldDB" id="A0A502BRU3"/>
<name>A0A502BRU3_9HYPH</name>
<evidence type="ECO:0000313" key="3">
    <source>
        <dbReference type="Proteomes" id="UP000315388"/>
    </source>
</evidence>
<evidence type="ECO:0000313" key="2">
    <source>
        <dbReference type="EMBL" id="TPF75723.1"/>
    </source>
</evidence>
<keyword evidence="3" id="KW-1185">Reference proteome</keyword>
<gene>
    <name evidence="2" type="ORF">FHY56_07190</name>
</gene>
<dbReference type="RefSeq" id="WP_140904496.1">
    <property type="nucleotide sequence ID" value="NZ_JBHTMD010000007.1"/>
</dbReference>
<sequence>MSNMNETLAQHALAPSPWANEAPRPSALGSLFSVQALKQAALRIADIRHGKAFHTRDLVGVLVSHAARNRRMVKPRIVMRMTLPVSADKVAVRLIIEN</sequence>